<proteinExistence type="predicted"/>
<name>A0A7T5VC73_9BACT</name>
<organism evidence="1 2">
    <name type="scientific">Desulfobulbus oligotrophicus</name>
    <dbReference type="NCBI Taxonomy" id="1909699"/>
    <lineage>
        <taxon>Bacteria</taxon>
        <taxon>Pseudomonadati</taxon>
        <taxon>Thermodesulfobacteriota</taxon>
        <taxon>Desulfobulbia</taxon>
        <taxon>Desulfobulbales</taxon>
        <taxon>Desulfobulbaceae</taxon>
        <taxon>Desulfobulbus</taxon>
    </lineage>
</organism>
<dbReference type="PANTHER" id="PTHR30217:SF10">
    <property type="entry name" value="23S RRNA 5-HYDROXYCYTIDINE C2501 SYNTHASE"/>
    <property type="match status" value="1"/>
</dbReference>
<reference evidence="1 2" key="1">
    <citation type="submission" date="2020-05" db="EMBL/GenBank/DDBJ databases">
        <title>Complete genome of Desulfobulbus oligotrophicus.</title>
        <authorList>
            <person name="Podar M."/>
        </authorList>
    </citation>
    <scope>NUCLEOTIDE SEQUENCE [LARGE SCALE GENOMIC DNA]</scope>
    <source>
        <strain evidence="1 2">Prop6</strain>
    </source>
</reference>
<dbReference type="AlphaFoldDB" id="A0A7T5VC73"/>
<dbReference type="RefSeq" id="WP_199263981.1">
    <property type="nucleotide sequence ID" value="NZ_CP054140.1"/>
</dbReference>
<dbReference type="Pfam" id="PF01136">
    <property type="entry name" value="Peptidase_U32"/>
    <property type="match status" value="1"/>
</dbReference>
<sequence>MISASGGLTPPSTMELLAPAGTVQTFTAAFEAGADAVYVGAPGFNARALARDFTLAEIAAMVEQAHADQKKIYVAMNSLVKEDEIPKAVETLATLAVISPDALIIQDLGLLYLIRRFFPGLKVHASTLMTVNHVVAADYFAELGFERIVLARELSLAEIHAIHQHTRVELEIFIHGAMCFSYSGLCRFSSLYGGKSSLRGQCVQPCRRRYEWSHVGRKKGGRPGSGSYIFSMNDLSGLDYLAEARAAGVVSLKIEGRLRSVEYVRNTVRAYRMVLDSLDAGADRQAERLTEAHRLLDAAMGRKRSSGYFIAGSEDKMIVPHLSGSMGTVVGRVVRLEVVRGKGRVTGAVMQVSFQEQVRLGDRLRLYEERTGERKNFTLRTLLVRQRPVSLVKKGQTATVHLEGHEWGNLQQPFRGLLFRVDISTRAEKSGTAAKQLLKRLPAPPSCRAVLQPILQALAFDTGGDARSEQLSIRHRFTGTKTQSRQPQKAMEWWLKVRTVESLSLRFPFKVSKVVLDLNKENLEQFVVGRHSRQSGRLQRVWALPPVLLDEQLPWFRKAVEQLQQRGEDHFQISHVGQLGLFSRQSYDPDQRPVQLYGDYTCNVLNSAALHLFTAKGLTGIQFSLETDQSALMAALGHYQKSQPHPAAAPMQIGLYVHGRPPLFTSRLAAPHFKGRRSFSSPRGERFYLDQGEDVIYAYSYVSFSLLPYVKEFKSLGVDYVVVDISQGQPRNMGAEVRALLSGRDTLPAHSTGNYIGGLS</sequence>
<gene>
    <name evidence="1" type="ORF">HP555_04400</name>
</gene>
<accession>A0A7T5VC73</accession>
<evidence type="ECO:0000313" key="2">
    <source>
        <dbReference type="Proteomes" id="UP000596092"/>
    </source>
</evidence>
<dbReference type="KEGG" id="dog:HP555_04400"/>
<dbReference type="EMBL" id="CP054140">
    <property type="protein sequence ID" value="QQG65162.1"/>
    <property type="molecule type" value="Genomic_DNA"/>
</dbReference>
<dbReference type="InterPro" id="IPR051454">
    <property type="entry name" value="RNA/ubiquinone_mod_enzymes"/>
</dbReference>
<protein>
    <submittedName>
        <fullName evidence="1">U32 family peptidase</fullName>
    </submittedName>
</protein>
<evidence type="ECO:0000313" key="1">
    <source>
        <dbReference type="EMBL" id="QQG65162.1"/>
    </source>
</evidence>
<dbReference type="InterPro" id="IPR001539">
    <property type="entry name" value="Peptidase_U32"/>
</dbReference>
<dbReference type="PANTHER" id="PTHR30217">
    <property type="entry name" value="PEPTIDASE U32 FAMILY"/>
    <property type="match status" value="1"/>
</dbReference>
<dbReference type="Proteomes" id="UP000596092">
    <property type="component" value="Chromosome"/>
</dbReference>
<keyword evidence="2" id="KW-1185">Reference proteome</keyword>